<feature type="transmembrane region" description="Helical" evidence="2">
    <location>
        <begin position="110"/>
        <end position="133"/>
    </location>
</feature>
<keyword evidence="2" id="KW-0472">Membrane</keyword>
<reference evidence="3 4" key="1">
    <citation type="journal article" date="2021" name="Elife">
        <title>Chloroplast acquisition without the gene transfer in kleptoplastic sea slugs, Plakobranchus ocellatus.</title>
        <authorList>
            <person name="Maeda T."/>
            <person name="Takahashi S."/>
            <person name="Yoshida T."/>
            <person name="Shimamura S."/>
            <person name="Takaki Y."/>
            <person name="Nagai Y."/>
            <person name="Toyoda A."/>
            <person name="Suzuki Y."/>
            <person name="Arimoto A."/>
            <person name="Ishii H."/>
            <person name="Satoh N."/>
            <person name="Nishiyama T."/>
            <person name="Hasebe M."/>
            <person name="Maruyama T."/>
            <person name="Minagawa J."/>
            <person name="Obokata J."/>
            <person name="Shigenobu S."/>
        </authorList>
    </citation>
    <scope>NUCLEOTIDE SEQUENCE [LARGE SCALE GENOMIC DNA]</scope>
</reference>
<evidence type="ECO:0000256" key="1">
    <source>
        <dbReference type="SAM" id="MobiDB-lite"/>
    </source>
</evidence>
<name>A0AAV4HN79_9GAST</name>
<accession>A0AAV4HN79</accession>
<keyword evidence="4" id="KW-1185">Reference proteome</keyword>
<dbReference type="AlphaFoldDB" id="A0AAV4HN79"/>
<feature type="compositionally biased region" description="Gly residues" evidence="1">
    <location>
        <begin position="1"/>
        <end position="11"/>
    </location>
</feature>
<comment type="caution">
    <text evidence="3">The sequence shown here is derived from an EMBL/GenBank/DDBJ whole genome shotgun (WGS) entry which is preliminary data.</text>
</comment>
<dbReference type="EMBL" id="BMAT01002092">
    <property type="protein sequence ID" value="GFR98807.1"/>
    <property type="molecule type" value="Genomic_DNA"/>
</dbReference>
<evidence type="ECO:0000313" key="4">
    <source>
        <dbReference type="Proteomes" id="UP000762676"/>
    </source>
</evidence>
<evidence type="ECO:0000313" key="3">
    <source>
        <dbReference type="EMBL" id="GFR98807.1"/>
    </source>
</evidence>
<feature type="non-terminal residue" evidence="3">
    <location>
        <position position="136"/>
    </location>
</feature>
<feature type="compositionally biased region" description="Polar residues" evidence="1">
    <location>
        <begin position="22"/>
        <end position="32"/>
    </location>
</feature>
<keyword evidence="2" id="KW-1133">Transmembrane helix</keyword>
<sequence length="136" mass="14395">MRGNEDPGGGLAERDMPKHTTRSSILSTTPSLATSPHGSTATSTSTTADAATIGAYTDYTKFTETSSSVQTLVAHAEVIRTTVVFEGFPETPAGKPRKLKFSEIPRRSKLTLVVMAVANFGAGCAFSLPAPFFPRE</sequence>
<gene>
    <name evidence="3" type="ORF">ElyMa_001028400</name>
</gene>
<evidence type="ECO:0000256" key="2">
    <source>
        <dbReference type="SAM" id="Phobius"/>
    </source>
</evidence>
<dbReference type="Proteomes" id="UP000762676">
    <property type="component" value="Unassembled WGS sequence"/>
</dbReference>
<proteinExistence type="predicted"/>
<feature type="compositionally biased region" description="Low complexity" evidence="1">
    <location>
        <begin position="33"/>
        <end position="47"/>
    </location>
</feature>
<protein>
    <submittedName>
        <fullName evidence="3">Uncharacterized protein</fullName>
    </submittedName>
</protein>
<organism evidence="3 4">
    <name type="scientific">Elysia marginata</name>
    <dbReference type="NCBI Taxonomy" id="1093978"/>
    <lineage>
        <taxon>Eukaryota</taxon>
        <taxon>Metazoa</taxon>
        <taxon>Spiralia</taxon>
        <taxon>Lophotrochozoa</taxon>
        <taxon>Mollusca</taxon>
        <taxon>Gastropoda</taxon>
        <taxon>Heterobranchia</taxon>
        <taxon>Euthyneura</taxon>
        <taxon>Panpulmonata</taxon>
        <taxon>Sacoglossa</taxon>
        <taxon>Placobranchoidea</taxon>
        <taxon>Plakobranchidae</taxon>
        <taxon>Elysia</taxon>
    </lineage>
</organism>
<feature type="region of interest" description="Disordered" evidence="1">
    <location>
        <begin position="1"/>
        <end position="47"/>
    </location>
</feature>
<keyword evidence="2" id="KW-0812">Transmembrane</keyword>